<feature type="binding site" evidence="3">
    <location>
        <position position="223"/>
    </location>
    <ligand>
        <name>a divalent metal cation</name>
        <dbReference type="ChEBI" id="CHEBI:60240"/>
        <label>1</label>
    </ligand>
</feature>
<dbReference type="EMBL" id="PEZT01000013">
    <property type="protein sequence ID" value="PIS09267.1"/>
    <property type="molecule type" value="Genomic_DNA"/>
</dbReference>
<dbReference type="InterPro" id="IPR036069">
    <property type="entry name" value="DUF34/NIF3_sf"/>
</dbReference>
<feature type="binding site" evidence="3">
    <location>
        <position position="64"/>
    </location>
    <ligand>
        <name>a divalent metal cation</name>
        <dbReference type="ChEBI" id="CHEBI:60240"/>
        <label>2</label>
    </ligand>
</feature>
<dbReference type="InterPro" id="IPR002678">
    <property type="entry name" value="DUF34/NIF3"/>
</dbReference>
<comment type="caution">
    <text evidence="4">The sequence shown here is derived from an EMBL/GenBank/DDBJ whole genome shotgun (WGS) entry which is preliminary data.</text>
</comment>
<proteinExistence type="inferred from homology"/>
<feature type="binding site" evidence="3">
    <location>
        <position position="101"/>
    </location>
    <ligand>
        <name>a divalent metal cation</name>
        <dbReference type="ChEBI" id="CHEBI:60240"/>
        <label>1</label>
    </ligand>
</feature>
<dbReference type="GO" id="GO:0046872">
    <property type="term" value="F:metal ion binding"/>
    <property type="evidence" value="ECO:0007669"/>
    <property type="project" value="UniProtKB-KW"/>
</dbReference>
<dbReference type="Gene3D" id="3.40.1390.30">
    <property type="entry name" value="NIF3 (NGG1p interacting factor 3)-like"/>
    <property type="match status" value="2"/>
</dbReference>
<comment type="similarity">
    <text evidence="1">Belongs to the GTP cyclohydrolase I type 2/NIF3 family.</text>
</comment>
<evidence type="ECO:0000256" key="1">
    <source>
        <dbReference type="ARBA" id="ARBA00006964"/>
    </source>
</evidence>
<accession>A0A2H0W9G4</accession>
<dbReference type="PANTHER" id="PTHR13799">
    <property type="entry name" value="NGG1 INTERACTING FACTOR 3"/>
    <property type="match status" value="1"/>
</dbReference>
<evidence type="ECO:0000313" key="4">
    <source>
        <dbReference type="EMBL" id="PIS09267.1"/>
    </source>
</evidence>
<protein>
    <submittedName>
        <fullName evidence="4">Nif3-like dinuclear metal center hexameric protein</fullName>
    </submittedName>
</protein>
<name>A0A2H0W9G4_9BACT</name>
<dbReference type="SUPFAM" id="SSF102705">
    <property type="entry name" value="NIF3 (NGG1p interacting factor 3)-like"/>
    <property type="match status" value="1"/>
</dbReference>
<evidence type="ECO:0000256" key="3">
    <source>
        <dbReference type="PIRSR" id="PIRSR602678-1"/>
    </source>
</evidence>
<dbReference type="AlphaFoldDB" id="A0A2H0W9G4"/>
<feature type="binding site" evidence="3">
    <location>
        <position position="219"/>
    </location>
    <ligand>
        <name>a divalent metal cation</name>
        <dbReference type="ChEBI" id="CHEBI:60240"/>
        <label>1</label>
    </ligand>
</feature>
<organism evidence="4 5">
    <name type="scientific">Candidatus Beckwithbacteria bacterium CG10_big_fil_rev_8_21_14_0_10_34_10</name>
    <dbReference type="NCBI Taxonomy" id="1974495"/>
    <lineage>
        <taxon>Bacteria</taxon>
        <taxon>Candidatus Beckwithiibacteriota</taxon>
    </lineage>
</organism>
<feature type="binding site" evidence="3">
    <location>
        <position position="65"/>
    </location>
    <ligand>
        <name>a divalent metal cation</name>
        <dbReference type="ChEBI" id="CHEBI:60240"/>
        <label>1</label>
    </ligand>
</feature>
<dbReference type="GO" id="GO:0005737">
    <property type="term" value="C:cytoplasm"/>
    <property type="evidence" value="ECO:0007669"/>
    <property type="project" value="TreeGrafter"/>
</dbReference>
<dbReference type="NCBIfam" id="TIGR00486">
    <property type="entry name" value="YbgI_SA1388"/>
    <property type="match status" value="1"/>
</dbReference>
<dbReference type="Proteomes" id="UP000230093">
    <property type="component" value="Unassembled WGS sequence"/>
</dbReference>
<dbReference type="Pfam" id="PF01784">
    <property type="entry name" value="DUF34_NIF3"/>
    <property type="match status" value="1"/>
</dbReference>
<keyword evidence="2 3" id="KW-0479">Metal-binding</keyword>
<sequence length="252" mass="28843">MDRDKLIEYINKTLGLKEDQDPWLFNGLQVIGKEKVLKIALGVSPNMDFFEKAASWGADMIILHHGLLGPKGKRVNQVMKKRLKTLFDYNITLLTYHLYLDKHESLGNNAEIIRLLGGKKRKEFGYQDKLYWGYEGKFLEGLKTEELLKRCQKLCGFKVKAFKYGPKKIKKFGVVSGGGPYLISEAIDRNLDAYLTGEARESTEAEAKEAGLNFIYLGHYNSEKFGVLALGKFLKRKFPQLEFKFFDVPNSL</sequence>
<evidence type="ECO:0000256" key="2">
    <source>
        <dbReference type="ARBA" id="ARBA00022723"/>
    </source>
</evidence>
<gene>
    <name evidence="4" type="ORF">COT75_02420</name>
</gene>
<reference evidence="5" key="1">
    <citation type="submission" date="2017-09" db="EMBL/GenBank/DDBJ databases">
        <title>Depth-based differentiation of microbial function through sediment-hosted aquifers and enrichment of novel symbionts in the deep terrestrial subsurface.</title>
        <authorList>
            <person name="Probst A.J."/>
            <person name="Ladd B."/>
            <person name="Jarett J.K."/>
            <person name="Geller-Mcgrath D.E."/>
            <person name="Sieber C.M.K."/>
            <person name="Emerson J.B."/>
            <person name="Anantharaman K."/>
            <person name="Thomas B.C."/>
            <person name="Malmstrom R."/>
            <person name="Stieglmeier M."/>
            <person name="Klingl A."/>
            <person name="Woyke T."/>
            <person name="Ryan C.M."/>
            <person name="Banfield J.F."/>
        </authorList>
    </citation>
    <scope>NUCLEOTIDE SEQUENCE [LARGE SCALE GENOMIC DNA]</scope>
</reference>
<dbReference type="PANTHER" id="PTHR13799:SF14">
    <property type="entry name" value="GTP CYCLOHYDROLASE 1 TYPE 2 HOMOLOG"/>
    <property type="match status" value="1"/>
</dbReference>
<evidence type="ECO:0000313" key="5">
    <source>
        <dbReference type="Proteomes" id="UP000230093"/>
    </source>
</evidence>